<keyword evidence="2 7" id="KW-0813">Transport</keyword>
<keyword evidence="4 7" id="KW-0406">Ion transport</keyword>
<dbReference type="InterPro" id="IPR026015">
    <property type="entry name" value="ATP_synth_OSCP/delta_N_sf"/>
</dbReference>
<sequence length="182" mass="20858">MAKLVSRIYAEALLETAAETGKGQEMLEEIETVSEILEQNLEFDTLMKHPGIPKQEKAAVVERVFRGRVCDEITGFLKLVVEKERYSQLPAIFRHFTDQMKKLQKIGVAYVTTAFELTKTQKEQVEKRLLETTGYVKLELYYDIDPLLIGGMVIRIDDRVVDSSVRTKLDHLTKQLLNIQLG</sequence>
<evidence type="ECO:0000313" key="9">
    <source>
        <dbReference type="Proteomes" id="UP000824265"/>
    </source>
</evidence>
<dbReference type="EMBL" id="DXGH01000050">
    <property type="protein sequence ID" value="HIW81690.1"/>
    <property type="molecule type" value="Genomic_DNA"/>
</dbReference>
<organism evidence="8 9">
    <name type="scientific">Candidatus Acetatifactor stercoripullorum</name>
    <dbReference type="NCBI Taxonomy" id="2838414"/>
    <lineage>
        <taxon>Bacteria</taxon>
        <taxon>Bacillati</taxon>
        <taxon>Bacillota</taxon>
        <taxon>Clostridia</taxon>
        <taxon>Lachnospirales</taxon>
        <taxon>Lachnospiraceae</taxon>
        <taxon>Acetatifactor</taxon>
    </lineage>
</organism>
<dbReference type="PRINTS" id="PR00125">
    <property type="entry name" value="ATPASEDELTA"/>
</dbReference>
<dbReference type="HAMAP" id="MF_01416">
    <property type="entry name" value="ATP_synth_delta_bact"/>
    <property type="match status" value="1"/>
</dbReference>
<evidence type="ECO:0000256" key="5">
    <source>
        <dbReference type="ARBA" id="ARBA00023136"/>
    </source>
</evidence>
<keyword evidence="7" id="KW-1003">Cell membrane</keyword>
<dbReference type="NCBIfam" id="TIGR01145">
    <property type="entry name" value="ATP_synt_delta"/>
    <property type="match status" value="1"/>
</dbReference>
<dbReference type="InterPro" id="IPR000711">
    <property type="entry name" value="ATPase_OSCP/dsu"/>
</dbReference>
<dbReference type="AlphaFoldDB" id="A0A9D1UCS2"/>
<dbReference type="Gene3D" id="1.10.520.20">
    <property type="entry name" value="N-terminal domain of the delta subunit of the F1F0-ATP synthase"/>
    <property type="match status" value="1"/>
</dbReference>
<evidence type="ECO:0000256" key="1">
    <source>
        <dbReference type="ARBA" id="ARBA00004370"/>
    </source>
</evidence>
<dbReference type="SUPFAM" id="SSF47928">
    <property type="entry name" value="N-terminal domain of the delta subunit of the F1F0-ATP synthase"/>
    <property type="match status" value="1"/>
</dbReference>
<name>A0A9D1UCS2_9FIRM</name>
<evidence type="ECO:0000256" key="6">
    <source>
        <dbReference type="ARBA" id="ARBA00023310"/>
    </source>
</evidence>
<reference evidence="8" key="1">
    <citation type="journal article" date="2021" name="PeerJ">
        <title>Extensive microbial diversity within the chicken gut microbiome revealed by metagenomics and culture.</title>
        <authorList>
            <person name="Gilroy R."/>
            <person name="Ravi A."/>
            <person name="Getino M."/>
            <person name="Pursley I."/>
            <person name="Horton D.L."/>
            <person name="Alikhan N.F."/>
            <person name="Baker D."/>
            <person name="Gharbi K."/>
            <person name="Hall N."/>
            <person name="Watson M."/>
            <person name="Adriaenssens E.M."/>
            <person name="Foster-Nyarko E."/>
            <person name="Jarju S."/>
            <person name="Secka A."/>
            <person name="Antonio M."/>
            <person name="Oren A."/>
            <person name="Chaudhuri R.R."/>
            <person name="La Ragione R."/>
            <person name="Hildebrand F."/>
            <person name="Pallen M.J."/>
        </authorList>
    </citation>
    <scope>NUCLEOTIDE SEQUENCE</scope>
    <source>
        <strain evidence="8">CHK195-6426</strain>
    </source>
</reference>
<dbReference type="GO" id="GO:0005886">
    <property type="term" value="C:plasma membrane"/>
    <property type="evidence" value="ECO:0007669"/>
    <property type="project" value="UniProtKB-SubCell"/>
</dbReference>
<evidence type="ECO:0000313" key="8">
    <source>
        <dbReference type="EMBL" id="HIW81690.1"/>
    </source>
</evidence>
<comment type="function">
    <text evidence="7">F(1)F(0) ATP synthase produces ATP from ADP in the presence of a proton or sodium gradient. F-type ATPases consist of two structural domains, F(1) containing the extramembraneous catalytic core and F(0) containing the membrane proton channel, linked together by a central stalk and a peripheral stalk. During catalysis, ATP synthesis in the catalytic domain of F(1) is coupled via a rotary mechanism of the central stalk subunits to proton translocation.</text>
</comment>
<keyword evidence="6 7" id="KW-0066">ATP synthesis</keyword>
<comment type="similarity">
    <text evidence="7">Belongs to the ATPase delta chain family.</text>
</comment>
<keyword evidence="3 7" id="KW-0375">Hydrogen ion transport</keyword>
<evidence type="ECO:0000256" key="4">
    <source>
        <dbReference type="ARBA" id="ARBA00023065"/>
    </source>
</evidence>
<accession>A0A9D1UCS2</accession>
<dbReference type="GO" id="GO:0045259">
    <property type="term" value="C:proton-transporting ATP synthase complex"/>
    <property type="evidence" value="ECO:0007669"/>
    <property type="project" value="UniProtKB-KW"/>
</dbReference>
<dbReference type="PANTHER" id="PTHR11910">
    <property type="entry name" value="ATP SYNTHASE DELTA CHAIN"/>
    <property type="match status" value="1"/>
</dbReference>
<keyword evidence="5 7" id="KW-0472">Membrane</keyword>
<dbReference type="GO" id="GO:0046933">
    <property type="term" value="F:proton-transporting ATP synthase activity, rotational mechanism"/>
    <property type="evidence" value="ECO:0007669"/>
    <property type="project" value="UniProtKB-UniRule"/>
</dbReference>
<evidence type="ECO:0000256" key="3">
    <source>
        <dbReference type="ARBA" id="ARBA00022781"/>
    </source>
</evidence>
<gene>
    <name evidence="7 8" type="primary">atpH</name>
    <name evidence="8" type="ORF">H9742_09285</name>
</gene>
<dbReference type="Proteomes" id="UP000824265">
    <property type="component" value="Unassembled WGS sequence"/>
</dbReference>
<protein>
    <recommendedName>
        <fullName evidence="7">ATP synthase subunit delta</fullName>
    </recommendedName>
    <alternativeName>
        <fullName evidence="7">ATP synthase F(1) sector subunit delta</fullName>
    </alternativeName>
    <alternativeName>
        <fullName evidence="7">F-type ATPase subunit delta</fullName>
        <shortName evidence="7">F-ATPase subunit delta</shortName>
    </alternativeName>
</protein>
<reference evidence="8" key="2">
    <citation type="submission" date="2021-04" db="EMBL/GenBank/DDBJ databases">
        <authorList>
            <person name="Gilroy R."/>
        </authorList>
    </citation>
    <scope>NUCLEOTIDE SEQUENCE</scope>
    <source>
        <strain evidence="8">CHK195-6426</strain>
    </source>
</reference>
<proteinExistence type="inferred from homology"/>
<dbReference type="Pfam" id="PF00213">
    <property type="entry name" value="OSCP"/>
    <property type="match status" value="1"/>
</dbReference>
<comment type="caution">
    <text evidence="8">The sequence shown here is derived from an EMBL/GenBank/DDBJ whole genome shotgun (WGS) entry which is preliminary data.</text>
</comment>
<comment type="subcellular location">
    <subcellularLocation>
        <location evidence="7">Cell membrane</location>
        <topology evidence="7">Peripheral membrane protein</topology>
    </subcellularLocation>
    <subcellularLocation>
        <location evidence="1">Membrane</location>
    </subcellularLocation>
</comment>
<comment type="function">
    <text evidence="7">This protein is part of the stalk that links CF(0) to CF(1). It either transmits conformational changes from CF(0) to CF(1) or is implicated in proton conduction.</text>
</comment>
<evidence type="ECO:0000256" key="7">
    <source>
        <dbReference type="HAMAP-Rule" id="MF_01416"/>
    </source>
</evidence>
<evidence type="ECO:0000256" key="2">
    <source>
        <dbReference type="ARBA" id="ARBA00022448"/>
    </source>
</evidence>
<keyword evidence="7" id="KW-0139">CF(1)</keyword>